<keyword evidence="2" id="KW-0805">Transcription regulation</keyword>
<dbReference type="Gene3D" id="1.10.10.10">
    <property type="entry name" value="Winged helix-like DNA-binding domain superfamily/Winged helix DNA-binding domain"/>
    <property type="match status" value="1"/>
</dbReference>
<evidence type="ECO:0000256" key="4">
    <source>
        <dbReference type="ARBA" id="ARBA00023163"/>
    </source>
</evidence>
<keyword evidence="3" id="KW-0238">DNA-binding</keyword>
<organism evidence="6 7">
    <name type="scientific">Pseudomonas matsuisoli</name>
    <dbReference type="NCBI Taxonomy" id="1515666"/>
    <lineage>
        <taxon>Bacteria</taxon>
        <taxon>Pseudomonadati</taxon>
        <taxon>Pseudomonadota</taxon>
        <taxon>Gammaproteobacteria</taxon>
        <taxon>Pseudomonadales</taxon>
        <taxon>Pseudomonadaceae</taxon>
        <taxon>Pseudomonas</taxon>
    </lineage>
</organism>
<dbReference type="AlphaFoldDB" id="A0A917PN23"/>
<reference evidence="6" key="2">
    <citation type="submission" date="2020-09" db="EMBL/GenBank/DDBJ databases">
        <authorList>
            <person name="Sun Q."/>
            <person name="Ohkuma M."/>
        </authorList>
    </citation>
    <scope>NUCLEOTIDE SEQUENCE</scope>
    <source>
        <strain evidence="6">JCM 30078</strain>
    </source>
</reference>
<dbReference type="PANTHER" id="PTHR30126">
    <property type="entry name" value="HTH-TYPE TRANSCRIPTIONAL REGULATOR"/>
    <property type="match status" value="1"/>
</dbReference>
<keyword evidence="7" id="KW-1185">Reference proteome</keyword>
<evidence type="ECO:0000256" key="3">
    <source>
        <dbReference type="ARBA" id="ARBA00023125"/>
    </source>
</evidence>
<accession>A0A917PN23</accession>
<gene>
    <name evidence="6" type="ORF">GCM10009304_09700</name>
</gene>
<evidence type="ECO:0000313" key="6">
    <source>
        <dbReference type="EMBL" id="GGJ85701.1"/>
    </source>
</evidence>
<name>A0A917PN23_9PSED</name>
<feature type="domain" description="HTH lysR-type" evidence="5">
    <location>
        <begin position="1"/>
        <end position="58"/>
    </location>
</feature>
<dbReference type="InterPro" id="IPR000847">
    <property type="entry name" value="LysR_HTH_N"/>
</dbReference>
<reference evidence="6" key="1">
    <citation type="journal article" date="2014" name="Int. J. Syst. Evol. Microbiol.">
        <title>Complete genome sequence of Corynebacterium casei LMG S-19264T (=DSM 44701T), isolated from a smear-ripened cheese.</title>
        <authorList>
            <consortium name="US DOE Joint Genome Institute (JGI-PGF)"/>
            <person name="Walter F."/>
            <person name="Albersmeier A."/>
            <person name="Kalinowski J."/>
            <person name="Ruckert C."/>
        </authorList>
    </citation>
    <scope>NUCLEOTIDE SEQUENCE</scope>
    <source>
        <strain evidence="6">JCM 30078</strain>
    </source>
</reference>
<evidence type="ECO:0000256" key="1">
    <source>
        <dbReference type="ARBA" id="ARBA00009437"/>
    </source>
</evidence>
<dbReference type="GO" id="GO:0003700">
    <property type="term" value="F:DNA-binding transcription factor activity"/>
    <property type="evidence" value="ECO:0007669"/>
    <property type="project" value="InterPro"/>
</dbReference>
<dbReference type="Proteomes" id="UP000635983">
    <property type="component" value="Unassembled WGS sequence"/>
</dbReference>
<dbReference type="EMBL" id="BMPO01000002">
    <property type="protein sequence ID" value="GGJ85701.1"/>
    <property type="molecule type" value="Genomic_DNA"/>
</dbReference>
<dbReference type="SUPFAM" id="SSF53850">
    <property type="entry name" value="Periplasmic binding protein-like II"/>
    <property type="match status" value="1"/>
</dbReference>
<evidence type="ECO:0000256" key="2">
    <source>
        <dbReference type="ARBA" id="ARBA00023015"/>
    </source>
</evidence>
<dbReference type="InterPro" id="IPR036388">
    <property type="entry name" value="WH-like_DNA-bd_sf"/>
</dbReference>
<dbReference type="Gene3D" id="3.40.190.10">
    <property type="entry name" value="Periplasmic binding protein-like II"/>
    <property type="match status" value="2"/>
</dbReference>
<dbReference type="GO" id="GO:0000976">
    <property type="term" value="F:transcription cis-regulatory region binding"/>
    <property type="evidence" value="ECO:0007669"/>
    <property type="project" value="TreeGrafter"/>
</dbReference>
<comment type="similarity">
    <text evidence="1">Belongs to the LysR transcriptional regulatory family.</text>
</comment>
<dbReference type="Pfam" id="PF00126">
    <property type="entry name" value="HTH_1"/>
    <property type="match status" value="1"/>
</dbReference>
<dbReference type="RefSeq" id="WP_188982022.1">
    <property type="nucleotide sequence ID" value="NZ_BMPO01000002.1"/>
</dbReference>
<dbReference type="PROSITE" id="PS50931">
    <property type="entry name" value="HTH_LYSR"/>
    <property type="match status" value="1"/>
</dbReference>
<dbReference type="PRINTS" id="PR00039">
    <property type="entry name" value="HTHLYSR"/>
</dbReference>
<dbReference type="SUPFAM" id="SSF46785">
    <property type="entry name" value="Winged helix' DNA-binding domain"/>
    <property type="match status" value="1"/>
</dbReference>
<evidence type="ECO:0000313" key="7">
    <source>
        <dbReference type="Proteomes" id="UP000635983"/>
    </source>
</evidence>
<dbReference type="InterPro" id="IPR036390">
    <property type="entry name" value="WH_DNA-bd_sf"/>
</dbReference>
<sequence length="285" mass="31657">MRIDYFVTLQKVIASGSFALAAKEVHVTPSAVSMQIKTLERYFGQSLFNRTGQNVQATPFAIELNREMTSVVSYLQRLRGSSAGRLEGTLKLGTVGLMQPVVLPHLFGNLKKNGHNIRIVCSPGRSQDLIEAVKVGQLDAAIVAEPEQARRKQLEWQVIREEQFYLITPPNIDYVIGQTDPSDWGWVGYDRASELGRLSKRIAESTFNASPPLIELQSLPAVISMVASGFGMAVVVLPEATMANHYGVNVYPLSDEKPRLRFSLVTRKLEKDSALIDEIKRCIAR</sequence>
<dbReference type="InterPro" id="IPR005119">
    <property type="entry name" value="LysR_subst-bd"/>
</dbReference>
<dbReference type="Pfam" id="PF03466">
    <property type="entry name" value="LysR_substrate"/>
    <property type="match status" value="1"/>
</dbReference>
<dbReference type="PANTHER" id="PTHR30126:SF94">
    <property type="entry name" value="LYSR FAMILY TRANSCRIPTIONAL REGULATOR"/>
    <property type="match status" value="1"/>
</dbReference>
<proteinExistence type="inferred from homology"/>
<evidence type="ECO:0000259" key="5">
    <source>
        <dbReference type="PROSITE" id="PS50931"/>
    </source>
</evidence>
<keyword evidence="4" id="KW-0804">Transcription</keyword>
<comment type="caution">
    <text evidence="6">The sequence shown here is derived from an EMBL/GenBank/DDBJ whole genome shotgun (WGS) entry which is preliminary data.</text>
</comment>
<protein>
    <submittedName>
        <fullName evidence="6">LysR family transcriptional regulator</fullName>
    </submittedName>
</protein>